<keyword evidence="6" id="KW-0408">Iron</keyword>
<evidence type="ECO:0000256" key="3">
    <source>
        <dbReference type="ARBA" id="ARBA00022691"/>
    </source>
</evidence>
<dbReference type="PROSITE" id="PS51918">
    <property type="entry name" value="RADICAL_SAM"/>
    <property type="match status" value="1"/>
</dbReference>
<dbReference type="SFLD" id="SFLDG01070">
    <property type="entry name" value="PLP-dependent"/>
    <property type="match status" value="1"/>
</dbReference>
<dbReference type="InterPro" id="IPR003739">
    <property type="entry name" value="Lys_aminomutase/Glu_NH3_mut"/>
</dbReference>
<keyword evidence="2 8" id="KW-0004">4Fe-4S</keyword>
<organism evidence="10 11">
    <name type="scientific">Natranaerovirga pectinivora</name>
    <dbReference type="NCBI Taxonomy" id="682400"/>
    <lineage>
        <taxon>Bacteria</taxon>
        <taxon>Bacillati</taxon>
        <taxon>Bacillota</taxon>
        <taxon>Clostridia</taxon>
        <taxon>Lachnospirales</taxon>
        <taxon>Natranaerovirgaceae</taxon>
        <taxon>Natranaerovirga</taxon>
    </lineage>
</organism>
<dbReference type="OrthoDB" id="9768064at2"/>
<feature type="binding site" evidence="8">
    <location>
        <position position="106"/>
    </location>
    <ligand>
        <name>[4Fe-4S] cluster</name>
        <dbReference type="ChEBI" id="CHEBI:49883"/>
        <note>4Fe-4S-S-AdoMet</note>
    </ligand>
</feature>
<dbReference type="InterPro" id="IPR007197">
    <property type="entry name" value="rSAM"/>
</dbReference>
<dbReference type="NCBIfam" id="TIGR00238">
    <property type="entry name" value="KamA family radical SAM protein"/>
    <property type="match status" value="1"/>
</dbReference>
<evidence type="ECO:0000256" key="7">
    <source>
        <dbReference type="ARBA" id="ARBA00023014"/>
    </source>
</evidence>
<dbReference type="InterPro" id="IPR013785">
    <property type="entry name" value="Aldolase_TIM"/>
</dbReference>
<keyword evidence="4 8" id="KW-0479">Metal-binding</keyword>
<feature type="binding site" evidence="8">
    <location>
        <position position="113"/>
    </location>
    <ligand>
        <name>[4Fe-4S] cluster</name>
        <dbReference type="ChEBI" id="CHEBI:49883"/>
        <note>4Fe-4S-S-AdoMet</note>
    </ligand>
</feature>
<dbReference type="SUPFAM" id="SSF102114">
    <property type="entry name" value="Radical SAM enzymes"/>
    <property type="match status" value="1"/>
</dbReference>
<dbReference type="SFLD" id="SFLDS00029">
    <property type="entry name" value="Radical_SAM"/>
    <property type="match status" value="1"/>
</dbReference>
<dbReference type="PANTHER" id="PTHR30538">
    <property type="entry name" value="LYSINE 2,3-AMINOMUTASE-RELATED"/>
    <property type="match status" value="1"/>
</dbReference>
<reference evidence="10 11" key="1">
    <citation type="submission" date="2019-03" db="EMBL/GenBank/DDBJ databases">
        <title>Genomic Encyclopedia of Type Strains, Phase IV (KMG-IV): sequencing the most valuable type-strain genomes for metagenomic binning, comparative biology and taxonomic classification.</title>
        <authorList>
            <person name="Goeker M."/>
        </authorList>
    </citation>
    <scope>NUCLEOTIDE SEQUENCE [LARGE SCALE GENOMIC DNA]</scope>
    <source>
        <strain evidence="10 11">DSM 24629</strain>
    </source>
</reference>
<feature type="domain" description="Radical SAM core" evidence="9">
    <location>
        <begin position="92"/>
        <end position="309"/>
    </location>
</feature>
<dbReference type="Gene3D" id="3.20.20.70">
    <property type="entry name" value="Aldolase class I"/>
    <property type="match status" value="1"/>
</dbReference>
<keyword evidence="3" id="KW-0949">S-adenosyl-L-methionine</keyword>
<evidence type="ECO:0000256" key="4">
    <source>
        <dbReference type="ARBA" id="ARBA00022723"/>
    </source>
</evidence>
<protein>
    <submittedName>
        <fullName evidence="10">KamA family protein</fullName>
    </submittedName>
</protein>
<keyword evidence="5" id="KW-0663">Pyridoxal phosphate</keyword>
<evidence type="ECO:0000256" key="5">
    <source>
        <dbReference type="ARBA" id="ARBA00022898"/>
    </source>
</evidence>
<evidence type="ECO:0000256" key="2">
    <source>
        <dbReference type="ARBA" id="ARBA00022485"/>
    </source>
</evidence>
<dbReference type="EMBL" id="SMAL01000008">
    <property type="protein sequence ID" value="TCT13811.1"/>
    <property type="molecule type" value="Genomic_DNA"/>
</dbReference>
<dbReference type="Pfam" id="PF04055">
    <property type="entry name" value="Radical_SAM"/>
    <property type="match status" value="1"/>
</dbReference>
<name>A0A4R3MLR6_9FIRM</name>
<dbReference type="GO" id="GO:0003824">
    <property type="term" value="F:catalytic activity"/>
    <property type="evidence" value="ECO:0007669"/>
    <property type="project" value="InterPro"/>
</dbReference>
<dbReference type="RefSeq" id="WP_132253205.1">
    <property type="nucleotide sequence ID" value="NZ_SMAL01000008.1"/>
</dbReference>
<dbReference type="PANTHER" id="PTHR30538:SF0">
    <property type="entry name" value="L-LYSINE 2,3-AMINOMUTASE AQ_1632-RELATED"/>
    <property type="match status" value="1"/>
</dbReference>
<accession>A0A4R3MLR6</accession>
<evidence type="ECO:0000259" key="9">
    <source>
        <dbReference type="PROSITE" id="PS51918"/>
    </source>
</evidence>
<keyword evidence="7 8" id="KW-0411">Iron-sulfur</keyword>
<dbReference type="PIRSF" id="PIRSF004911">
    <property type="entry name" value="DUF160"/>
    <property type="match status" value="1"/>
</dbReference>
<gene>
    <name evidence="10" type="ORF">EDC18_10846</name>
</gene>
<feature type="binding site" evidence="8">
    <location>
        <position position="110"/>
    </location>
    <ligand>
        <name>[4Fe-4S] cluster</name>
        <dbReference type="ChEBI" id="CHEBI:49883"/>
        <note>4Fe-4S-S-AdoMet</note>
    </ligand>
</feature>
<proteinExistence type="predicted"/>
<evidence type="ECO:0000313" key="10">
    <source>
        <dbReference type="EMBL" id="TCT13811.1"/>
    </source>
</evidence>
<dbReference type="GO" id="GO:0051539">
    <property type="term" value="F:4 iron, 4 sulfur cluster binding"/>
    <property type="evidence" value="ECO:0007669"/>
    <property type="project" value="UniProtKB-KW"/>
</dbReference>
<sequence length="365" mass="41943">MNWKKALRENATTVEDLKKYFTLTPEEEEKLGHLIDSYPMSTTKYYLSLINTEDPMDPIKKMSIPSVTEFDVAGLEDTSGEQQNTKMQGLQHKYKPTVLLLSTTTCAMYCRHCFRKRLVGLNSSETLRMFDEAVNYIKEHKEVSNVLISGGDSFLLDTDIIEKLLKQLCEIEHLDFIRFGTRTPVVFPQRIFTDDKLLSVLNKYNKEKRIYVVTQFNHPNEITDEAKKAIAELQNQNIVVGNQTVLLKDVNDNPDTLVDLMRSLTQIGVVPYYVFQCRPVKGVASSFQISIKDGIKIVEEAKSKLNGHAKRFRYALSHVRGKIEILGQLNESDVLFKYHQAKDINDTGRIFSKPLTDECWLFDLE</sequence>
<evidence type="ECO:0000256" key="1">
    <source>
        <dbReference type="ARBA" id="ARBA00001933"/>
    </source>
</evidence>
<keyword evidence="11" id="KW-1185">Reference proteome</keyword>
<dbReference type="AlphaFoldDB" id="A0A4R3MLR6"/>
<evidence type="ECO:0000313" key="11">
    <source>
        <dbReference type="Proteomes" id="UP000294902"/>
    </source>
</evidence>
<dbReference type="GO" id="GO:0046872">
    <property type="term" value="F:metal ion binding"/>
    <property type="evidence" value="ECO:0007669"/>
    <property type="project" value="UniProtKB-KW"/>
</dbReference>
<evidence type="ECO:0000256" key="8">
    <source>
        <dbReference type="PIRSR" id="PIRSR004911-1"/>
    </source>
</evidence>
<comment type="caution">
    <text evidence="10">The sequence shown here is derived from an EMBL/GenBank/DDBJ whole genome shotgun (WGS) entry which is preliminary data.</text>
</comment>
<evidence type="ECO:0000256" key="6">
    <source>
        <dbReference type="ARBA" id="ARBA00023004"/>
    </source>
</evidence>
<dbReference type="Proteomes" id="UP000294902">
    <property type="component" value="Unassembled WGS sequence"/>
</dbReference>
<comment type="cofactor">
    <cofactor evidence="1">
        <name>pyridoxal 5'-phosphate</name>
        <dbReference type="ChEBI" id="CHEBI:597326"/>
    </cofactor>
</comment>
<dbReference type="InterPro" id="IPR058240">
    <property type="entry name" value="rSAM_sf"/>
</dbReference>